<feature type="region of interest" description="Disordered" evidence="1">
    <location>
        <begin position="68"/>
        <end position="135"/>
    </location>
</feature>
<evidence type="ECO:0000256" key="1">
    <source>
        <dbReference type="SAM" id="MobiDB-lite"/>
    </source>
</evidence>
<feature type="compositionally biased region" description="Pro residues" evidence="1">
    <location>
        <begin position="81"/>
        <end position="90"/>
    </location>
</feature>
<evidence type="ECO:0000313" key="2">
    <source>
        <dbReference type="EMBL" id="MEQ2247728.1"/>
    </source>
</evidence>
<sequence length="135" mass="14541">MWVKKLGKMMTEHSGQADPAVTSRSTLDEQKSQLLTHEDVLRTLVEQQHQITLNMEHIAAMLNNLQANPSATLPSTAPPSALDPPMPSPPTFCDVTPPTPELFSGEVGVSSGGSVSSSHNPSYRSTGGHHFWKSP</sequence>
<feature type="compositionally biased region" description="Low complexity" evidence="1">
    <location>
        <begin position="69"/>
        <end position="80"/>
    </location>
</feature>
<evidence type="ECO:0000313" key="3">
    <source>
        <dbReference type="Proteomes" id="UP001482620"/>
    </source>
</evidence>
<feature type="region of interest" description="Disordered" evidence="1">
    <location>
        <begin position="1"/>
        <end position="24"/>
    </location>
</feature>
<feature type="compositionally biased region" description="Low complexity" evidence="1">
    <location>
        <begin position="104"/>
        <end position="118"/>
    </location>
</feature>
<protein>
    <submittedName>
        <fullName evidence="2">Uncharacterized protein</fullName>
    </submittedName>
</protein>
<keyword evidence="3" id="KW-1185">Reference proteome</keyword>
<organism evidence="2 3">
    <name type="scientific">Ilyodon furcidens</name>
    <name type="common">goldbreast splitfin</name>
    <dbReference type="NCBI Taxonomy" id="33524"/>
    <lineage>
        <taxon>Eukaryota</taxon>
        <taxon>Metazoa</taxon>
        <taxon>Chordata</taxon>
        <taxon>Craniata</taxon>
        <taxon>Vertebrata</taxon>
        <taxon>Euteleostomi</taxon>
        <taxon>Actinopterygii</taxon>
        <taxon>Neopterygii</taxon>
        <taxon>Teleostei</taxon>
        <taxon>Neoteleostei</taxon>
        <taxon>Acanthomorphata</taxon>
        <taxon>Ovalentaria</taxon>
        <taxon>Atherinomorphae</taxon>
        <taxon>Cyprinodontiformes</taxon>
        <taxon>Goodeidae</taxon>
        <taxon>Ilyodon</taxon>
    </lineage>
</organism>
<dbReference type="EMBL" id="JAHRIQ010082043">
    <property type="protein sequence ID" value="MEQ2247728.1"/>
    <property type="molecule type" value="Genomic_DNA"/>
</dbReference>
<proteinExistence type="predicted"/>
<comment type="caution">
    <text evidence="2">The sequence shown here is derived from an EMBL/GenBank/DDBJ whole genome shotgun (WGS) entry which is preliminary data.</text>
</comment>
<dbReference type="Proteomes" id="UP001482620">
    <property type="component" value="Unassembled WGS sequence"/>
</dbReference>
<reference evidence="2 3" key="1">
    <citation type="submission" date="2021-06" db="EMBL/GenBank/DDBJ databases">
        <authorList>
            <person name="Palmer J.M."/>
        </authorList>
    </citation>
    <scope>NUCLEOTIDE SEQUENCE [LARGE SCALE GENOMIC DNA]</scope>
    <source>
        <strain evidence="3">if_2019</strain>
        <tissue evidence="2">Muscle</tissue>
    </source>
</reference>
<gene>
    <name evidence="2" type="ORF">ILYODFUR_012180</name>
</gene>
<accession>A0ABV0UR88</accession>
<name>A0ABV0UR88_9TELE</name>